<evidence type="ECO:0000313" key="3">
    <source>
        <dbReference type="Proteomes" id="UP000075714"/>
    </source>
</evidence>
<proteinExistence type="predicted"/>
<accession>A0A150G4U3</accession>
<comment type="caution">
    <text evidence="2">The sequence shown here is derived from an EMBL/GenBank/DDBJ whole genome shotgun (WGS) entry which is preliminary data.</text>
</comment>
<reference evidence="3" key="1">
    <citation type="journal article" date="2016" name="Nat. Commun.">
        <title>The Gonium pectorale genome demonstrates co-option of cell cycle regulation during the evolution of multicellularity.</title>
        <authorList>
            <person name="Hanschen E.R."/>
            <person name="Marriage T.N."/>
            <person name="Ferris P.J."/>
            <person name="Hamaji T."/>
            <person name="Toyoda A."/>
            <person name="Fujiyama A."/>
            <person name="Neme R."/>
            <person name="Noguchi H."/>
            <person name="Minakuchi Y."/>
            <person name="Suzuki M."/>
            <person name="Kawai-Toyooka H."/>
            <person name="Smith D.R."/>
            <person name="Sparks H."/>
            <person name="Anderson J."/>
            <person name="Bakaric R."/>
            <person name="Luria V."/>
            <person name="Karger A."/>
            <person name="Kirschner M.W."/>
            <person name="Durand P.M."/>
            <person name="Michod R.E."/>
            <person name="Nozaki H."/>
            <person name="Olson B.J."/>
        </authorList>
    </citation>
    <scope>NUCLEOTIDE SEQUENCE [LARGE SCALE GENOMIC DNA]</scope>
    <source>
        <strain evidence="3">NIES-2863</strain>
    </source>
</reference>
<feature type="region of interest" description="Disordered" evidence="1">
    <location>
        <begin position="150"/>
        <end position="174"/>
    </location>
</feature>
<organism evidence="2 3">
    <name type="scientific">Gonium pectorale</name>
    <name type="common">Green alga</name>
    <dbReference type="NCBI Taxonomy" id="33097"/>
    <lineage>
        <taxon>Eukaryota</taxon>
        <taxon>Viridiplantae</taxon>
        <taxon>Chlorophyta</taxon>
        <taxon>core chlorophytes</taxon>
        <taxon>Chlorophyceae</taxon>
        <taxon>CS clade</taxon>
        <taxon>Chlamydomonadales</taxon>
        <taxon>Volvocaceae</taxon>
        <taxon>Gonium</taxon>
    </lineage>
</organism>
<evidence type="ECO:0000313" key="2">
    <source>
        <dbReference type="EMBL" id="KXZ44330.1"/>
    </source>
</evidence>
<keyword evidence="3" id="KW-1185">Reference proteome</keyword>
<protein>
    <submittedName>
        <fullName evidence="2">Uncharacterized protein</fullName>
    </submittedName>
</protein>
<dbReference type="STRING" id="33097.A0A150G4U3"/>
<name>A0A150G4U3_GONPE</name>
<gene>
    <name evidence="2" type="ORF">GPECTOR_69g423</name>
</gene>
<sequence length="174" mass="18780">MHISVGKIRARADLARACLDLLSRAPVDWAAYAHTVTDLFPQSGGTDVDSAPQQQPPPPPQQQQPSAAVRELFARRREQLLLCLPGAGAGNGSGGGASELLRRVGAVLAENPREAALQVVDRALRRQERRLGLVNHLFVRKLEAALQPLPQPQDADLPTSLTHRQPLFGTEGTL</sequence>
<feature type="region of interest" description="Disordered" evidence="1">
    <location>
        <begin position="41"/>
        <end position="65"/>
    </location>
</feature>
<dbReference type="AlphaFoldDB" id="A0A150G4U3"/>
<dbReference type="Proteomes" id="UP000075714">
    <property type="component" value="Unassembled WGS sequence"/>
</dbReference>
<evidence type="ECO:0000256" key="1">
    <source>
        <dbReference type="SAM" id="MobiDB-lite"/>
    </source>
</evidence>
<dbReference type="EMBL" id="LSYV01000070">
    <property type="protein sequence ID" value="KXZ44330.1"/>
    <property type="molecule type" value="Genomic_DNA"/>
</dbReference>
<dbReference type="OrthoDB" id="10693322at2759"/>